<keyword evidence="1" id="KW-0489">Methyltransferase</keyword>
<protein>
    <submittedName>
        <fullName evidence="1">Histone-lysine N-methyltransferase ATX2-like isoform X1</fullName>
    </submittedName>
</protein>
<accession>A0A6L2M440</accession>
<dbReference type="GO" id="GO:0008168">
    <property type="term" value="F:methyltransferase activity"/>
    <property type="evidence" value="ECO:0007669"/>
    <property type="project" value="UniProtKB-KW"/>
</dbReference>
<name>A0A6L2M440_TANCI</name>
<sequence>MKKDVELMMNQLQSQDSIETYYMSVTHKEVVTRKGDADRLQVVPLDEDEENQCIRLLSFCKRHSPNRSIERVAPDERMGQLPSQQ</sequence>
<gene>
    <name evidence="1" type="ORF">Tci_040741</name>
</gene>
<keyword evidence="1" id="KW-0808">Transferase</keyword>
<organism evidence="1">
    <name type="scientific">Tanacetum cinerariifolium</name>
    <name type="common">Dalmatian daisy</name>
    <name type="synonym">Chrysanthemum cinerariifolium</name>
    <dbReference type="NCBI Taxonomy" id="118510"/>
    <lineage>
        <taxon>Eukaryota</taxon>
        <taxon>Viridiplantae</taxon>
        <taxon>Streptophyta</taxon>
        <taxon>Embryophyta</taxon>
        <taxon>Tracheophyta</taxon>
        <taxon>Spermatophyta</taxon>
        <taxon>Magnoliopsida</taxon>
        <taxon>eudicotyledons</taxon>
        <taxon>Gunneridae</taxon>
        <taxon>Pentapetalae</taxon>
        <taxon>asterids</taxon>
        <taxon>campanulids</taxon>
        <taxon>Asterales</taxon>
        <taxon>Asteraceae</taxon>
        <taxon>Asteroideae</taxon>
        <taxon>Anthemideae</taxon>
        <taxon>Anthemidinae</taxon>
        <taxon>Tanacetum</taxon>
    </lineage>
</organism>
<dbReference type="EMBL" id="BKCJ010005810">
    <property type="protein sequence ID" value="GEU68763.1"/>
    <property type="molecule type" value="Genomic_DNA"/>
</dbReference>
<evidence type="ECO:0000313" key="1">
    <source>
        <dbReference type="EMBL" id="GEU68763.1"/>
    </source>
</evidence>
<dbReference type="GO" id="GO:0032259">
    <property type="term" value="P:methylation"/>
    <property type="evidence" value="ECO:0007669"/>
    <property type="project" value="UniProtKB-KW"/>
</dbReference>
<proteinExistence type="predicted"/>
<reference evidence="1" key="1">
    <citation type="journal article" date="2019" name="Sci. Rep.">
        <title>Draft genome of Tanacetum cinerariifolium, the natural source of mosquito coil.</title>
        <authorList>
            <person name="Yamashiro T."/>
            <person name="Shiraishi A."/>
            <person name="Satake H."/>
            <person name="Nakayama K."/>
        </authorList>
    </citation>
    <scope>NUCLEOTIDE SEQUENCE</scope>
</reference>
<comment type="caution">
    <text evidence="1">The sequence shown here is derived from an EMBL/GenBank/DDBJ whole genome shotgun (WGS) entry which is preliminary data.</text>
</comment>
<dbReference type="AlphaFoldDB" id="A0A6L2M440"/>